<accession>A0A8J7L237</accession>
<evidence type="ECO:0000313" key="3">
    <source>
        <dbReference type="Proteomes" id="UP000599391"/>
    </source>
</evidence>
<protein>
    <submittedName>
        <fullName evidence="2">Uncharacterized protein</fullName>
    </submittedName>
</protein>
<reference evidence="2 3" key="1">
    <citation type="journal article" date="2021" name="Int. J. Syst. Evol. Microbiol.">
        <title>Amazonocrinis nigriterrae gen. nov., sp. nov., Atlanticothrix silvestris gen. nov., sp. nov. and Dendronalium phyllosphericum gen. nov., sp. nov., nostocacean cyanobacteria from Brazilian environments.</title>
        <authorList>
            <person name="Alvarenga D.O."/>
            <person name="Andreote A.P.D."/>
            <person name="Branco L.H.Z."/>
            <person name="Delbaje E."/>
            <person name="Cruz R.B."/>
            <person name="Varani A.M."/>
            <person name="Fiore M.F."/>
        </authorList>
    </citation>
    <scope>NUCLEOTIDE SEQUENCE [LARGE SCALE GENOMIC DNA]</scope>
    <source>
        <strain evidence="2 3">CENA357</strain>
    </source>
</reference>
<gene>
    <name evidence="2" type="ORF">I8751_09690</name>
</gene>
<feature type="transmembrane region" description="Helical" evidence="1">
    <location>
        <begin position="92"/>
        <end position="113"/>
    </location>
</feature>
<dbReference type="AlphaFoldDB" id="A0A8J7L237"/>
<keyword evidence="1" id="KW-0812">Transmembrane</keyword>
<sequence>MRNQQIAPLLAQPGHIELLQKDELAIIRHRRAVKRLKIQQTLTERLFKIIAITSIFSSIFLGIGALTCWRFEISADVIATTNNKQDWQTRKHICLGWMLFAFSSFLGTASFSSRGEKKTPNRF</sequence>
<feature type="transmembrane region" description="Helical" evidence="1">
    <location>
        <begin position="49"/>
        <end position="71"/>
    </location>
</feature>
<evidence type="ECO:0000256" key="1">
    <source>
        <dbReference type="SAM" id="Phobius"/>
    </source>
</evidence>
<keyword evidence="1" id="KW-1133">Transmembrane helix</keyword>
<dbReference type="RefSeq" id="WP_214438949.1">
    <property type="nucleotide sequence ID" value="NZ_JAECZB010000017.1"/>
</dbReference>
<comment type="caution">
    <text evidence="2">The sequence shown here is derived from an EMBL/GenBank/DDBJ whole genome shotgun (WGS) entry which is preliminary data.</text>
</comment>
<name>A0A8J7L237_9CYAN</name>
<dbReference type="EMBL" id="JAECZB010000017">
    <property type="protein sequence ID" value="MBH8552641.1"/>
    <property type="molecule type" value="Genomic_DNA"/>
</dbReference>
<organism evidence="2 3">
    <name type="scientific">Atlanticothrix silvestris CENA357</name>
    <dbReference type="NCBI Taxonomy" id="1725252"/>
    <lineage>
        <taxon>Bacteria</taxon>
        <taxon>Bacillati</taxon>
        <taxon>Cyanobacteriota</taxon>
        <taxon>Cyanophyceae</taxon>
        <taxon>Nostocales</taxon>
        <taxon>Nodulariaceae</taxon>
        <taxon>Atlanticothrix</taxon>
        <taxon>Atlanticothrix silvestris</taxon>
    </lineage>
</organism>
<keyword evidence="1" id="KW-0472">Membrane</keyword>
<proteinExistence type="predicted"/>
<keyword evidence="3" id="KW-1185">Reference proteome</keyword>
<evidence type="ECO:0000313" key="2">
    <source>
        <dbReference type="EMBL" id="MBH8552641.1"/>
    </source>
</evidence>
<dbReference type="Proteomes" id="UP000599391">
    <property type="component" value="Unassembled WGS sequence"/>
</dbReference>